<dbReference type="Proteomes" id="UP000198779">
    <property type="component" value="Unassembled WGS sequence"/>
</dbReference>
<keyword evidence="3" id="KW-1185">Reference proteome</keyword>
<feature type="transmembrane region" description="Helical" evidence="1">
    <location>
        <begin position="7"/>
        <end position="30"/>
    </location>
</feature>
<feature type="transmembrane region" description="Helical" evidence="1">
    <location>
        <begin position="84"/>
        <end position="100"/>
    </location>
</feature>
<evidence type="ECO:0000256" key="1">
    <source>
        <dbReference type="SAM" id="Phobius"/>
    </source>
</evidence>
<dbReference type="STRING" id="645274.SAMN04487901_11810"/>
<keyword evidence="1" id="KW-1133">Transmembrane helix</keyword>
<dbReference type="AlphaFoldDB" id="A0A1G8A1C3"/>
<keyword evidence="1" id="KW-0812">Transmembrane</keyword>
<evidence type="ECO:0000313" key="2">
    <source>
        <dbReference type="EMBL" id="SDH14693.1"/>
    </source>
</evidence>
<dbReference type="Pfam" id="PF09605">
    <property type="entry name" value="Trep_Strep"/>
    <property type="match status" value="1"/>
</dbReference>
<keyword evidence="1" id="KW-0472">Membrane</keyword>
<feature type="transmembrane region" description="Helical" evidence="1">
    <location>
        <begin position="112"/>
        <end position="132"/>
    </location>
</feature>
<accession>A0A1G8A1C3</accession>
<gene>
    <name evidence="2" type="ORF">SAMN04487901_11810</name>
</gene>
<dbReference type="InterPro" id="IPR011733">
    <property type="entry name" value="CHP02185_IM"/>
</dbReference>
<protein>
    <submittedName>
        <fullName evidence="2">Hypothetical integral membrane protein (Trep_Strep)</fullName>
    </submittedName>
</protein>
<evidence type="ECO:0000313" key="3">
    <source>
        <dbReference type="Proteomes" id="UP000198779"/>
    </source>
</evidence>
<feature type="transmembrane region" description="Helical" evidence="1">
    <location>
        <begin position="36"/>
        <end position="55"/>
    </location>
</feature>
<dbReference type="RefSeq" id="WP_176944328.1">
    <property type="nucleotide sequence ID" value="NZ_FNCQ01000018.1"/>
</dbReference>
<feature type="transmembrane region" description="Helical" evidence="1">
    <location>
        <begin position="160"/>
        <end position="180"/>
    </location>
</feature>
<dbReference type="EMBL" id="FNCQ01000018">
    <property type="protein sequence ID" value="SDH14693.1"/>
    <property type="molecule type" value="Genomic_DNA"/>
</dbReference>
<dbReference type="PROSITE" id="PS51257">
    <property type="entry name" value="PROKAR_LIPOPROTEIN"/>
    <property type="match status" value="1"/>
</dbReference>
<sequence>MEKSNNNFLGILGCAVLYAVTSFACAFLGFLSPWCWIVVFPVLAAVLGAPSYFWATRRWQRFGVATLFALVLAVVLLVMGEIDFTQTLLMVVVGIFSDIVRQSIGTTYKRSILLAYPILPLGILVWLMKLWIASEWYYQGAAEEIGADYAEGLKTLSSPWALFLVIILVLAAGSLAISLASRMGKK</sequence>
<proteinExistence type="predicted"/>
<name>A0A1G8A1C3_9BACT</name>
<feature type="transmembrane region" description="Helical" evidence="1">
    <location>
        <begin position="62"/>
        <end position="78"/>
    </location>
</feature>
<reference evidence="3" key="1">
    <citation type="submission" date="2016-10" db="EMBL/GenBank/DDBJ databases">
        <authorList>
            <person name="Varghese N."/>
            <person name="Submissions S."/>
        </authorList>
    </citation>
    <scope>NUCLEOTIDE SEQUENCE [LARGE SCALE GENOMIC DNA]</scope>
    <source>
        <strain evidence="3">BP1-148</strain>
    </source>
</reference>
<organism evidence="2 3">
    <name type="scientific">Prevotella communis</name>
    <dbReference type="NCBI Taxonomy" id="2913614"/>
    <lineage>
        <taxon>Bacteria</taxon>
        <taxon>Pseudomonadati</taxon>
        <taxon>Bacteroidota</taxon>
        <taxon>Bacteroidia</taxon>
        <taxon>Bacteroidales</taxon>
        <taxon>Prevotellaceae</taxon>
        <taxon>Prevotella</taxon>
    </lineage>
</organism>